<feature type="region of interest" description="Disordered" evidence="1">
    <location>
        <begin position="30"/>
        <end position="61"/>
    </location>
</feature>
<sequence>RVGRAVPLGRPQLGGVQLRNAAAGAGFRHDLRPAPALPARPHCRRQSRPRRHRRVPGRRARQIPAQRVPHALYQQPRRKQLGWHRVRAPGAAGAALRRAHGLAA</sequence>
<name>A0A699X0C6_TANCI</name>
<feature type="non-terminal residue" evidence="2">
    <location>
        <position position="1"/>
    </location>
</feature>
<gene>
    <name evidence="2" type="ORF">Tci_924878</name>
</gene>
<organism evidence="2">
    <name type="scientific">Tanacetum cinerariifolium</name>
    <name type="common">Dalmatian daisy</name>
    <name type="synonym">Chrysanthemum cinerariifolium</name>
    <dbReference type="NCBI Taxonomy" id="118510"/>
    <lineage>
        <taxon>Eukaryota</taxon>
        <taxon>Viridiplantae</taxon>
        <taxon>Streptophyta</taxon>
        <taxon>Embryophyta</taxon>
        <taxon>Tracheophyta</taxon>
        <taxon>Spermatophyta</taxon>
        <taxon>Magnoliopsida</taxon>
        <taxon>eudicotyledons</taxon>
        <taxon>Gunneridae</taxon>
        <taxon>Pentapetalae</taxon>
        <taxon>asterids</taxon>
        <taxon>campanulids</taxon>
        <taxon>Asterales</taxon>
        <taxon>Asteraceae</taxon>
        <taxon>Asteroideae</taxon>
        <taxon>Anthemideae</taxon>
        <taxon>Anthemidinae</taxon>
        <taxon>Tanacetum</taxon>
    </lineage>
</organism>
<dbReference type="EMBL" id="BKCJ011787854">
    <property type="protein sequence ID" value="GFD52909.1"/>
    <property type="molecule type" value="Genomic_DNA"/>
</dbReference>
<evidence type="ECO:0000313" key="2">
    <source>
        <dbReference type="EMBL" id="GFD52909.1"/>
    </source>
</evidence>
<evidence type="ECO:0000256" key="1">
    <source>
        <dbReference type="SAM" id="MobiDB-lite"/>
    </source>
</evidence>
<proteinExistence type="predicted"/>
<feature type="non-terminal residue" evidence="2">
    <location>
        <position position="104"/>
    </location>
</feature>
<dbReference type="AlphaFoldDB" id="A0A699X0C6"/>
<protein>
    <submittedName>
        <fullName evidence="2">Uncharacterized protein</fullName>
    </submittedName>
</protein>
<accession>A0A699X0C6</accession>
<reference evidence="2" key="1">
    <citation type="journal article" date="2019" name="Sci. Rep.">
        <title>Draft genome of Tanacetum cinerariifolium, the natural source of mosquito coil.</title>
        <authorList>
            <person name="Yamashiro T."/>
            <person name="Shiraishi A."/>
            <person name="Satake H."/>
            <person name="Nakayama K."/>
        </authorList>
    </citation>
    <scope>NUCLEOTIDE SEQUENCE</scope>
</reference>
<feature type="compositionally biased region" description="Basic residues" evidence="1">
    <location>
        <begin position="41"/>
        <end position="61"/>
    </location>
</feature>
<comment type="caution">
    <text evidence="2">The sequence shown here is derived from an EMBL/GenBank/DDBJ whole genome shotgun (WGS) entry which is preliminary data.</text>
</comment>